<evidence type="ECO:0000313" key="2">
    <source>
        <dbReference type="EMBL" id="CRZ01469.1"/>
    </source>
</evidence>
<dbReference type="PIRSF" id="PIRSF028846">
    <property type="entry name" value="UCP028846"/>
    <property type="match status" value="1"/>
</dbReference>
<feature type="chain" id="PRO_5005223754" description="Glycoside hydrolase family 125 protein" evidence="1">
    <location>
        <begin position="25"/>
        <end position="494"/>
    </location>
</feature>
<evidence type="ECO:0008006" key="3">
    <source>
        <dbReference type="Google" id="ProtNLM"/>
    </source>
</evidence>
<keyword evidence="1" id="KW-0732">Signal</keyword>
<dbReference type="InterPro" id="IPR008313">
    <property type="entry name" value="GH125"/>
</dbReference>
<evidence type="ECO:0000256" key="1">
    <source>
        <dbReference type="SAM" id="SignalP"/>
    </source>
</evidence>
<dbReference type="InterPro" id="IPR012341">
    <property type="entry name" value="6hp_glycosidase-like_sf"/>
</dbReference>
<dbReference type="GO" id="GO:0005975">
    <property type="term" value="P:carbohydrate metabolic process"/>
    <property type="evidence" value="ECO:0007669"/>
    <property type="project" value="InterPro"/>
</dbReference>
<dbReference type="EMBL" id="HACM01001027">
    <property type="protein sequence ID" value="CRZ01469.1"/>
    <property type="molecule type" value="Transcribed_RNA"/>
</dbReference>
<proteinExistence type="predicted"/>
<reference evidence="2" key="1">
    <citation type="submission" date="2015-04" db="EMBL/GenBank/DDBJ databases">
        <title>The genome sequence of the plant pathogenic Rhizarian Plasmodiophora brassicae reveals insights in its biotrophic life cycle and the origin of chitin synthesis.</title>
        <authorList>
            <person name="Schwelm A."/>
            <person name="Fogelqvist J."/>
            <person name="Knaust A."/>
            <person name="Julke S."/>
            <person name="Lilja T."/>
            <person name="Dhandapani V."/>
            <person name="Bonilla-Rosso G."/>
            <person name="Karlsson M."/>
            <person name="Shevchenko A."/>
            <person name="Choi S.R."/>
            <person name="Kim H.G."/>
            <person name="Park J.Y."/>
            <person name="Lim Y.P."/>
            <person name="Ludwig-Muller J."/>
            <person name="Dixelius C."/>
        </authorList>
    </citation>
    <scope>NUCLEOTIDE SEQUENCE</scope>
    <source>
        <tissue evidence="2">Potato root galls</tissue>
    </source>
</reference>
<accession>A0A0H5R0Z9</accession>
<dbReference type="Gene3D" id="1.50.10.10">
    <property type="match status" value="1"/>
</dbReference>
<feature type="signal peptide" evidence="1">
    <location>
        <begin position="1"/>
        <end position="24"/>
    </location>
</feature>
<organism evidence="2">
    <name type="scientific">Spongospora subterranea</name>
    <dbReference type="NCBI Taxonomy" id="70186"/>
    <lineage>
        <taxon>Eukaryota</taxon>
        <taxon>Sar</taxon>
        <taxon>Rhizaria</taxon>
        <taxon>Endomyxa</taxon>
        <taxon>Phytomyxea</taxon>
        <taxon>Plasmodiophorida</taxon>
        <taxon>Plasmodiophoridae</taxon>
        <taxon>Spongospora</taxon>
    </lineage>
</organism>
<dbReference type="SMART" id="SM01149">
    <property type="entry name" value="DUF1237"/>
    <property type="match status" value="1"/>
</dbReference>
<name>A0A0H5R0Z9_9EUKA</name>
<protein>
    <recommendedName>
        <fullName evidence="3">Glycoside hydrolase family 125 protein</fullName>
    </recommendedName>
</protein>
<sequence length="494" mass="54932">MRVTIRSLICIVLSCDALIDVSRSYAVIESDRPPPDDRQFVSPIVDATIANISSRMRDPLLARIFSNCLPNSLDTTILSSNQENPSTFVITGDIHAMWLRDSTNQVLPYLRFANHDLKLRKMLCGVIQQQAEQVLEDPYSNAFNQFPSGGGHRHDVRYPPLKHIVFEGKYELDSLASVLKLASSYYAATKDHTCFLLNDKRVLRAVEIILKTIIAEQESSADNVSVASYIFQRKTEVATDTLMLQGRGAPGKKCGLSKSYFRPSDDSNTFPFSIPSNAFASVELHRIALTLKAVYPGDDLAAGLSLKSSNLAEELSDAIMEHGVQDGHFVYEIDGLGNSIFMDDANVPSLLSFPYIGFTSTNNSLYRATRAKVLSSANAYYFSGREGSGVGGPHVGMDQIWPMAIIIQALTSVDDKEITECLEILRNTTADTYFMHESFDCENAKSFTRPWFAWANSMFGELILMLAEHRPHLIFVAPIGDDDYLIRSPIQPLE</sequence>
<dbReference type="PANTHER" id="PTHR31047:SF0">
    <property type="entry name" value="MEIOTICALLY UP-REGULATED GENE 157 PROTEIN"/>
    <property type="match status" value="1"/>
</dbReference>
<dbReference type="AlphaFoldDB" id="A0A0H5R0Z9"/>
<dbReference type="Pfam" id="PF06824">
    <property type="entry name" value="Glyco_hydro_125"/>
    <property type="match status" value="1"/>
</dbReference>
<dbReference type="InterPro" id="IPR008928">
    <property type="entry name" value="6-hairpin_glycosidase_sf"/>
</dbReference>
<dbReference type="SUPFAM" id="SSF48208">
    <property type="entry name" value="Six-hairpin glycosidases"/>
    <property type="match status" value="1"/>
</dbReference>
<dbReference type="PANTHER" id="PTHR31047">
    <property type="entry name" value="MEIOTICALLY UP-REGULATED GENE 157 PROTEIN"/>
    <property type="match status" value="1"/>
</dbReference>